<dbReference type="HOGENOM" id="CLU_077442_0_0_1"/>
<sequence>MPPNPTSFTALNVPSRYTLPESMEYFSLAARPDTDLWRKPPDRETSTAPILYTSLQRPFVLAEVTVTADWEMEWDQGGLVIFSGPPPGRGLTVQPNSRNESIPTTIINLENNGSVSDTREREQPLQPPPYPDFNLGQGKWVKAGLEFSAGTVNASSVSATSDGADWCLSPLAPPNQPTSITSLRIKLERIGHSLWIWYQIPPSSFSTDQQASHSPRSAAQSWRKLREVTWFFWGVEDKSVHVGVYACRPANISISNTMWAARNGHHIHDNSPSSNSLVVEFEDLEIF</sequence>
<dbReference type="GeneID" id="9229731"/>
<dbReference type="PANTHER" id="PTHR35332:SF3">
    <property type="entry name" value="FUCOSE-SPECIFIC LECTIN"/>
    <property type="match status" value="1"/>
</dbReference>
<reference evidence="3" key="1">
    <citation type="journal article" date="2012" name="MBio">
        <title>Comparative genome analysis of Trichophyton rubrum and related dermatophytes reveals candidate genes involved in infection.</title>
        <authorList>
            <person name="Martinez D.A."/>
            <person name="Oliver B.G."/>
            <person name="Graeser Y."/>
            <person name="Goldberg J.M."/>
            <person name="Li W."/>
            <person name="Martinez-Rossi N.M."/>
            <person name="Monod M."/>
            <person name="Shelest E."/>
            <person name="Barton R.C."/>
            <person name="Birch E."/>
            <person name="Brakhage A.A."/>
            <person name="Chen Z."/>
            <person name="Gurr S.J."/>
            <person name="Heiman D."/>
            <person name="Heitman J."/>
            <person name="Kosti I."/>
            <person name="Rossi A."/>
            <person name="Saif S."/>
            <person name="Samalova M."/>
            <person name="Saunders C.W."/>
            <person name="Shea T."/>
            <person name="Summerbell R.C."/>
            <person name="Xu J."/>
            <person name="Young S."/>
            <person name="Zeng Q."/>
            <person name="Birren B.W."/>
            <person name="Cuomo C.A."/>
            <person name="White T.C."/>
        </authorList>
    </citation>
    <scope>NUCLEOTIDE SEQUENCE [LARGE SCALE GENOMIC DNA]</scope>
    <source>
        <strain evidence="3">ATCC MYA-4605 / CBS 113480</strain>
    </source>
</reference>
<dbReference type="STRING" id="554155.C5FMJ1"/>
<evidence type="ECO:0000256" key="1">
    <source>
        <dbReference type="SAM" id="MobiDB-lite"/>
    </source>
</evidence>
<dbReference type="OMA" id="TVSADWE"/>
<protein>
    <submittedName>
        <fullName evidence="2">Uncharacterized protein</fullName>
    </submittedName>
</protein>
<dbReference type="Pfam" id="PF07081">
    <property type="entry name" value="DUF1349"/>
    <property type="match status" value="1"/>
</dbReference>
<dbReference type="Gene3D" id="2.60.120.200">
    <property type="match status" value="1"/>
</dbReference>
<dbReference type="InterPro" id="IPR009784">
    <property type="entry name" value="DUF1349"/>
</dbReference>
<proteinExistence type="predicted"/>
<dbReference type="AlphaFoldDB" id="C5FMJ1"/>
<accession>C5FMJ1</accession>
<keyword evidence="3" id="KW-1185">Reference proteome</keyword>
<dbReference type="PANTHER" id="PTHR35332">
    <property type="entry name" value="REGULATION OF ENOLASE PROTEIN 1"/>
    <property type="match status" value="1"/>
</dbReference>
<dbReference type="Proteomes" id="UP000002035">
    <property type="component" value="Unassembled WGS sequence"/>
</dbReference>
<dbReference type="eggNOG" id="ENOG502S2TB">
    <property type="taxonomic scope" value="Eukaryota"/>
</dbReference>
<feature type="region of interest" description="Disordered" evidence="1">
    <location>
        <begin position="109"/>
        <end position="130"/>
    </location>
</feature>
<evidence type="ECO:0000313" key="2">
    <source>
        <dbReference type="EMBL" id="EEQ31094.1"/>
    </source>
</evidence>
<evidence type="ECO:0000313" key="3">
    <source>
        <dbReference type="Proteomes" id="UP000002035"/>
    </source>
</evidence>
<dbReference type="VEuPathDB" id="FungiDB:MCYG_03913"/>
<dbReference type="RefSeq" id="XP_002848407.1">
    <property type="nucleotide sequence ID" value="XM_002848361.1"/>
</dbReference>
<gene>
    <name evidence="2" type="ORF">MCYG_03913</name>
</gene>
<organism evidence="2 3">
    <name type="scientific">Arthroderma otae (strain ATCC MYA-4605 / CBS 113480)</name>
    <name type="common">Microsporum canis</name>
    <dbReference type="NCBI Taxonomy" id="554155"/>
    <lineage>
        <taxon>Eukaryota</taxon>
        <taxon>Fungi</taxon>
        <taxon>Dikarya</taxon>
        <taxon>Ascomycota</taxon>
        <taxon>Pezizomycotina</taxon>
        <taxon>Eurotiomycetes</taxon>
        <taxon>Eurotiomycetidae</taxon>
        <taxon>Onygenales</taxon>
        <taxon>Arthrodermataceae</taxon>
        <taxon>Microsporum</taxon>
    </lineage>
</organism>
<dbReference type="OrthoDB" id="42525at2759"/>
<dbReference type="EMBL" id="DS995703">
    <property type="protein sequence ID" value="EEQ31094.1"/>
    <property type="molecule type" value="Genomic_DNA"/>
</dbReference>
<name>C5FMJ1_ARTOC</name>